<sequence length="345" mass="36414">MQGRACGAAGVAYGEAVFNTSHTGYQEIVTDPSYQGQVVVLTCPHIGNVGASAYHAESACTHAAGIIARSCCRHHSGALAQRKLRSFLQSRRAIMLDAMDTRALVLSLRSLGCNACAISTASSCRAVLLSIARLCAMVPLGYAFVPCTRRFVVWRTRTMRLALSKPTCALFLDMGAKIGIPRRLASEGAAVIAAPLCVRPHAATALRFSCVVASNGPGNPRHTRSVAVGLASLHGLVPVMGVCLGHQALSLSMRCVTVRMPQGHRGSNHPVRDLCSSAVLVVAQNHGYATDPNSLGDGVEVTHISLIDDTIQGLRKRSARVQGMQGHPEGCSGPHDALRYIGLHA</sequence>
<dbReference type="Gene3D" id="3.50.30.20">
    <property type="entry name" value="Carbamoyl-phosphate synthase small subunit, N-terminal domain"/>
    <property type="match status" value="1"/>
</dbReference>
<evidence type="ECO:0000313" key="7">
    <source>
        <dbReference type="EMBL" id="CUX76690.1"/>
    </source>
</evidence>
<comment type="pathway">
    <text evidence="1">Amino-acid biosynthesis; L-arginine biosynthesis; carbamoyl phosphate from bicarbonate: step 1/1.</text>
</comment>
<keyword evidence="7" id="KW-0436">Ligase</keyword>
<proteinExistence type="inferred from homology"/>
<dbReference type="SUPFAM" id="SSF52021">
    <property type="entry name" value="Carbamoyl phosphate synthetase, small subunit N-terminal domain"/>
    <property type="match status" value="1"/>
</dbReference>
<dbReference type="Proteomes" id="UP000075242">
    <property type="component" value="Chromosome I"/>
</dbReference>
<dbReference type="NCBIfam" id="NF009475">
    <property type="entry name" value="PRK12838.1"/>
    <property type="match status" value="1"/>
</dbReference>
<keyword evidence="4" id="KW-0315">Glutamine amidotransferase</keyword>
<evidence type="ECO:0000256" key="2">
    <source>
        <dbReference type="ARBA" id="ARBA00007800"/>
    </source>
</evidence>
<dbReference type="EMBL" id="LN999011">
    <property type="protein sequence ID" value="CUX76690.1"/>
    <property type="molecule type" value="Genomic_DNA"/>
</dbReference>
<evidence type="ECO:0000313" key="8">
    <source>
        <dbReference type="Proteomes" id="UP000075242"/>
    </source>
</evidence>
<dbReference type="PRINTS" id="PR00096">
    <property type="entry name" value="GATASE"/>
</dbReference>
<comment type="catalytic activity">
    <reaction evidence="5">
        <text>hydrogencarbonate + L-glutamine + 2 ATP + H2O = carbamoyl phosphate + L-glutamate + 2 ADP + phosphate + 2 H(+)</text>
        <dbReference type="Rhea" id="RHEA:18633"/>
        <dbReference type="ChEBI" id="CHEBI:15377"/>
        <dbReference type="ChEBI" id="CHEBI:15378"/>
        <dbReference type="ChEBI" id="CHEBI:17544"/>
        <dbReference type="ChEBI" id="CHEBI:29985"/>
        <dbReference type="ChEBI" id="CHEBI:30616"/>
        <dbReference type="ChEBI" id="CHEBI:43474"/>
        <dbReference type="ChEBI" id="CHEBI:58228"/>
        <dbReference type="ChEBI" id="CHEBI:58359"/>
        <dbReference type="ChEBI" id="CHEBI:456216"/>
        <dbReference type="EC" id="6.3.5.5"/>
    </reaction>
</comment>
<evidence type="ECO:0000256" key="5">
    <source>
        <dbReference type="ARBA" id="ARBA00048816"/>
    </source>
</evidence>
<comment type="similarity">
    <text evidence="2">Belongs to the CarA family.</text>
</comment>
<dbReference type="SMART" id="SM01097">
    <property type="entry name" value="CPSase_sm_chain"/>
    <property type="match status" value="1"/>
</dbReference>
<dbReference type="PANTHER" id="PTHR43418:SF7">
    <property type="entry name" value="CARBAMOYL-PHOSPHATE SYNTHASE SMALL CHAIN"/>
    <property type="match status" value="1"/>
</dbReference>
<feature type="domain" description="Carbamoyl-phosphate synthase small subunit N-terminal" evidence="6">
    <location>
        <begin position="1"/>
        <end position="119"/>
    </location>
</feature>
<protein>
    <recommendedName>
        <fullName evidence="3">carbamoyl-phosphate synthase (glutamine-hydrolyzing)</fullName>
        <ecNumber evidence="3">6.3.5.5</ecNumber>
    </recommendedName>
</protein>
<dbReference type="PRINTS" id="PR00099">
    <property type="entry name" value="CPSGATASE"/>
</dbReference>
<dbReference type="InterPro" id="IPR002474">
    <property type="entry name" value="CarbamoylP_synth_ssu_N"/>
</dbReference>
<dbReference type="InterPro" id="IPR017926">
    <property type="entry name" value="GATASE"/>
</dbReference>
<evidence type="ECO:0000256" key="4">
    <source>
        <dbReference type="ARBA" id="ARBA00022962"/>
    </source>
</evidence>
<dbReference type="InterPro" id="IPR036480">
    <property type="entry name" value="CarbP_synth_ssu_N_sf"/>
</dbReference>
<dbReference type="InterPro" id="IPR050472">
    <property type="entry name" value="Anth_synth/Amidotransfase"/>
</dbReference>
<organism evidence="7 8">
    <name type="scientific">Tremblaya princeps</name>
    <dbReference type="NCBI Taxonomy" id="189385"/>
    <lineage>
        <taxon>Bacteria</taxon>
        <taxon>Pseudomonadati</taxon>
        <taxon>Pseudomonadota</taxon>
        <taxon>Betaproteobacteria</taxon>
        <taxon>Candidatus Tremblayella</taxon>
    </lineage>
</organism>
<dbReference type="InterPro" id="IPR029062">
    <property type="entry name" value="Class_I_gatase-like"/>
</dbReference>
<dbReference type="Pfam" id="PF00117">
    <property type="entry name" value="GATase"/>
    <property type="match status" value="1"/>
</dbReference>
<evidence type="ECO:0000259" key="6">
    <source>
        <dbReference type="SMART" id="SM01097"/>
    </source>
</evidence>
<dbReference type="Pfam" id="PF00988">
    <property type="entry name" value="CPSase_sm_chain"/>
    <property type="match status" value="1"/>
</dbReference>
<dbReference type="PRINTS" id="PR00097">
    <property type="entry name" value="ANTSNTHASEII"/>
</dbReference>
<dbReference type="PANTHER" id="PTHR43418">
    <property type="entry name" value="MULTIFUNCTIONAL TRYPTOPHAN BIOSYNTHESIS PROTEIN-RELATED"/>
    <property type="match status" value="1"/>
</dbReference>
<evidence type="ECO:0000256" key="3">
    <source>
        <dbReference type="ARBA" id="ARBA00012738"/>
    </source>
</evidence>
<dbReference type="EC" id="6.3.5.5" evidence="3"/>
<gene>
    <name evidence="7" type="primary">carA</name>
    <name evidence="7" type="ORF">MHIR_TP00058</name>
</gene>
<evidence type="ECO:0000256" key="1">
    <source>
        <dbReference type="ARBA" id="ARBA00005077"/>
    </source>
</evidence>
<dbReference type="PATRIC" id="fig|189385.8.peg.63"/>
<dbReference type="PROSITE" id="PS51273">
    <property type="entry name" value="GATASE_TYPE_1"/>
    <property type="match status" value="1"/>
</dbReference>
<name>A0A143WQV6_TREPR</name>
<dbReference type="SUPFAM" id="SSF52317">
    <property type="entry name" value="Class I glutamine amidotransferase-like"/>
    <property type="match status" value="1"/>
</dbReference>
<reference evidence="8" key="1">
    <citation type="submission" date="2016-01" db="EMBL/GenBank/DDBJ databases">
        <authorList>
            <person name="Husnik F."/>
        </authorList>
    </citation>
    <scope>NUCLEOTIDE SEQUENCE [LARGE SCALE GENOMIC DNA]</scope>
</reference>
<dbReference type="Gene3D" id="3.40.50.880">
    <property type="match status" value="1"/>
</dbReference>
<dbReference type="GO" id="GO:0004088">
    <property type="term" value="F:carbamoyl-phosphate synthase (glutamine-hydrolyzing) activity"/>
    <property type="evidence" value="ECO:0007669"/>
    <property type="project" value="UniProtKB-EC"/>
</dbReference>
<dbReference type="AlphaFoldDB" id="A0A143WQV6"/>
<accession>A0A143WQV6</accession>